<dbReference type="InParanoid" id="A0A2J7Q5I7"/>
<proteinExistence type="predicted"/>
<protein>
    <submittedName>
        <fullName evidence="1">Uncharacterized protein</fullName>
    </submittedName>
</protein>
<gene>
    <name evidence="1" type="ORF">B7P43_G13739</name>
</gene>
<name>A0A2J7Q5I7_9NEOP</name>
<accession>A0A2J7Q5I7</accession>
<sequence>KNSDLTPTNFILWGYIKDRVFFPPLPVSENSLKQCITTVRCVDEDMLWCVWNKLDYHIDICHVTKGSHIEHF</sequence>
<keyword evidence="2" id="KW-1185">Reference proteome</keyword>
<dbReference type="EMBL" id="NEVH01017557">
    <property type="protein sequence ID" value="PNF23848.1"/>
    <property type="molecule type" value="Genomic_DNA"/>
</dbReference>
<reference evidence="1 2" key="1">
    <citation type="submission" date="2017-12" db="EMBL/GenBank/DDBJ databases">
        <title>Hemimetabolous genomes reveal molecular basis of termite eusociality.</title>
        <authorList>
            <person name="Harrison M.C."/>
            <person name="Jongepier E."/>
            <person name="Robertson H.M."/>
            <person name="Arning N."/>
            <person name="Bitard-Feildel T."/>
            <person name="Chao H."/>
            <person name="Childers C.P."/>
            <person name="Dinh H."/>
            <person name="Doddapaneni H."/>
            <person name="Dugan S."/>
            <person name="Gowin J."/>
            <person name="Greiner C."/>
            <person name="Han Y."/>
            <person name="Hu H."/>
            <person name="Hughes D.S.T."/>
            <person name="Huylmans A.-K."/>
            <person name="Kemena C."/>
            <person name="Kremer L.P.M."/>
            <person name="Lee S.L."/>
            <person name="Lopez-Ezquerra A."/>
            <person name="Mallet L."/>
            <person name="Monroy-Kuhn J.M."/>
            <person name="Moser A."/>
            <person name="Murali S.C."/>
            <person name="Muzny D.M."/>
            <person name="Otani S."/>
            <person name="Piulachs M.-D."/>
            <person name="Poelchau M."/>
            <person name="Qu J."/>
            <person name="Schaub F."/>
            <person name="Wada-Katsumata A."/>
            <person name="Worley K.C."/>
            <person name="Xie Q."/>
            <person name="Ylla G."/>
            <person name="Poulsen M."/>
            <person name="Gibbs R.A."/>
            <person name="Schal C."/>
            <person name="Richards S."/>
            <person name="Belles X."/>
            <person name="Korb J."/>
            <person name="Bornberg-Bauer E."/>
        </authorList>
    </citation>
    <scope>NUCLEOTIDE SEQUENCE [LARGE SCALE GENOMIC DNA]</scope>
    <source>
        <tissue evidence="1">Whole body</tissue>
    </source>
</reference>
<comment type="caution">
    <text evidence="1">The sequence shown here is derived from an EMBL/GenBank/DDBJ whole genome shotgun (WGS) entry which is preliminary data.</text>
</comment>
<dbReference type="Proteomes" id="UP000235965">
    <property type="component" value="Unassembled WGS sequence"/>
</dbReference>
<evidence type="ECO:0000313" key="1">
    <source>
        <dbReference type="EMBL" id="PNF23848.1"/>
    </source>
</evidence>
<dbReference type="AlphaFoldDB" id="A0A2J7Q5I7"/>
<evidence type="ECO:0000313" key="2">
    <source>
        <dbReference type="Proteomes" id="UP000235965"/>
    </source>
</evidence>
<organism evidence="1 2">
    <name type="scientific">Cryptotermes secundus</name>
    <dbReference type="NCBI Taxonomy" id="105785"/>
    <lineage>
        <taxon>Eukaryota</taxon>
        <taxon>Metazoa</taxon>
        <taxon>Ecdysozoa</taxon>
        <taxon>Arthropoda</taxon>
        <taxon>Hexapoda</taxon>
        <taxon>Insecta</taxon>
        <taxon>Pterygota</taxon>
        <taxon>Neoptera</taxon>
        <taxon>Polyneoptera</taxon>
        <taxon>Dictyoptera</taxon>
        <taxon>Blattodea</taxon>
        <taxon>Blattoidea</taxon>
        <taxon>Termitoidae</taxon>
        <taxon>Kalotermitidae</taxon>
        <taxon>Cryptotermitinae</taxon>
        <taxon>Cryptotermes</taxon>
    </lineage>
</organism>
<feature type="non-terminal residue" evidence="1">
    <location>
        <position position="1"/>
    </location>
</feature>